<evidence type="ECO:0000313" key="1">
    <source>
        <dbReference type="EMBL" id="KAI7998794.1"/>
    </source>
</evidence>
<sequence length="617" mass="72238">MALNLVVPHPVCSLTSYRFPLHKRSQLSLESPSICKTQVSKTLWFHCNCMSSNTSSSSVTQKKTQPGDQTIVRRSANYKPPVWKYDYLQSLTSTYVGESYEKWAAKLKEDVKMMIEKLDEPLEKLELVDSLQRLGVSYHFEAEIKRILESIHADIDHKMNSRNKGDLYAIALEFRLLRHHRYNVPKDVFNNFKDKFGQFKESLSEDIKGLLSLYESSYLSMEGESILEEARDFTTKHLKEYLKKSTDPNLAMLVSHALELPLHWTMPRMEARWFIDAYERRSDMNPTLLEFAKLDFNMVQAIHQEDLKHVSRWWESTRWSKRLPFMRDRVMENYLWSLGEAYEPQFQYYRRMETRINILTTCLDDVYDAYGTLDELELFTDAVDRWDVNAVEHLPDYMKICFLGYYNWINEMAYDTLKEHGVHILPYLKRKWEDLIHCYVKEVNWAHNGVIPTMEEYVNHAWTSVAAPVMLTHAYLLSTNPLSNPITQEELDSLENYHDLIKWPSLIVRLADDLGTSWDEVERGDNPKSIQIYMHETGASAEDAHNHIKHLISEAWKKLNEARLVDSPFNRIFVEIATNLARVSQFMYQHGDGHGHDVGGKNKERASLLLIEPLPLP</sequence>
<protein>
    <submittedName>
        <fullName evidence="1">Uncharacterized protein</fullName>
    </submittedName>
</protein>
<keyword evidence="2" id="KW-1185">Reference proteome</keyword>
<organism evidence="1 2">
    <name type="scientific">Camellia lanceoleosa</name>
    <dbReference type="NCBI Taxonomy" id="1840588"/>
    <lineage>
        <taxon>Eukaryota</taxon>
        <taxon>Viridiplantae</taxon>
        <taxon>Streptophyta</taxon>
        <taxon>Embryophyta</taxon>
        <taxon>Tracheophyta</taxon>
        <taxon>Spermatophyta</taxon>
        <taxon>Magnoliopsida</taxon>
        <taxon>eudicotyledons</taxon>
        <taxon>Gunneridae</taxon>
        <taxon>Pentapetalae</taxon>
        <taxon>asterids</taxon>
        <taxon>Ericales</taxon>
        <taxon>Theaceae</taxon>
        <taxon>Camellia</taxon>
    </lineage>
</organism>
<dbReference type="EMBL" id="CM045767">
    <property type="protein sequence ID" value="KAI7998794.1"/>
    <property type="molecule type" value="Genomic_DNA"/>
</dbReference>
<gene>
    <name evidence="1" type="ORF">LOK49_LG10G01607</name>
</gene>
<reference evidence="1 2" key="1">
    <citation type="journal article" date="2022" name="Plant J.">
        <title>Chromosome-level genome of Camellia lanceoleosa provides a valuable resource for understanding genome evolution and self-incompatibility.</title>
        <authorList>
            <person name="Gong W."/>
            <person name="Xiao S."/>
            <person name="Wang L."/>
            <person name="Liao Z."/>
            <person name="Chang Y."/>
            <person name="Mo W."/>
            <person name="Hu G."/>
            <person name="Li W."/>
            <person name="Zhao G."/>
            <person name="Zhu H."/>
            <person name="Hu X."/>
            <person name="Ji K."/>
            <person name="Xiang X."/>
            <person name="Song Q."/>
            <person name="Yuan D."/>
            <person name="Jin S."/>
            <person name="Zhang L."/>
        </authorList>
    </citation>
    <scope>NUCLEOTIDE SEQUENCE [LARGE SCALE GENOMIC DNA]</scope>
    <source>
        <strain evidence="1">SQ_2022a</strain>
    </source>
</reference>
<evidence type="ECO:0000313" key="2">
    <source>
        <dbReference type="Proteomes" id="UP001060215"/>
    </source>
</evidence>
<proteinExistence type="predicted"/>
<name>A0ACC0GE04_9ERIC</name>
<dbReference type="Proteomes" id="UP001060215">
    <property type="component" value="Chromosome 10"/>
</dbReference>
<accession>A0ACC0GE04</accession>
<comment type="caution">
    <text evidence="1">The sequence shown here is derived from an EMBL/GenBank/DDBJ whole genome shotgun (WGS) entry which is preliminary data.</text>
</comment>